<dbReference type="Proteomes" id="UP001549321">
    <property type="component" value="Unassembled WGS sequence"/>
</dbReference>
<keyword evidence="1" id="KW-1133">Transmembrane helix</keyword>
<accession>A0ABV2R1C9</accession>
<keyword evidence="1" id="KW-0812">Transmembrane</keyword>
<gene>
    <name evidence="3" type="ORF">ABIE08_002378</name>
</gene>
<dbReference type="EMBL" id="JBEPSM010000001">
    <property type="protein sequence ID" value="MET4634465.1"/>
    <property type="molecule type" value="Genomic_DNA"/>
</dbReference>
<keyword evidence="4" id="KW-1185">Reference proteome</keyword>
<dbReference type="Pfam" id="PF09335">
    <property type="entry name" value="VTT_dom"/>
    <property type="match status" value="1"/>
</dbReference>
<evidence type="ECO:0000256" key="1">
    <source>
        <dbReference type="SAM" id="Phobius"/>
    </source>
</evidence>
<feature type="transmembrane region" description="Helical" evidence="1">
    <location>
        <begin position="152"/>
        <end position="174"/>
    </location>
</feature>
<proteinExistence type="predicted"/>
<keyword evidence="1" id="KW-0472">Membrane</keyword>
<reference evidence="3 4" key="1">
    <citation type="submission" date="2024-06" db="EMBL/GenBank/DDBJ databases">
        <title>Sorghum-associated microbial communities from plants grown in Nebraska, USA.</title>
        <authorList>
            <person name="Schachtman D."/>
        </authorList>
    </citation>
    <scope>NUCLEOTIDE SEQUENCE [LARGE SCALE GENOMIC DNA]</scope>
    <source>
        <strain evidence="3 4">3207</strain>
    </source>
</reference>
<feature type="transmembrane region" description="Helical" evidence="1">
    <location>
        <begin position="68"/>
        <end position="88"/>
    </location>
</feature>
<evidence type="ECO:0000313" key="3">
    <source>
        <dbReference type="EMBL" id="MET4634465.1"/>
    </source>
</evidence>
<evidence type="ECO:0000259" key="2">
    <source>
        <dbReference type="Pfam" id="PF09335"/>
    </source>
</evidence>
<dbReference type="PANTHER" id="PTHR42709:SF11">
    <property type="entry name" value="DEDA FAMILY PROTEIN"/>
    <property type="match status" value="1"/>
</dbReference>
<comment type="caution">
    <text evidence="3">The sequence shown here is derived from an EMBL/GenBank/DDBJ whole genome shotgun (WGS) entry which is preliminary data.</text>
</comment>
<dbReference type="InterPro" id="IPR032816">
    <property type="entry name" value="VTT_dom"/>
</dbReference>
<dbReference type="PANTHER" id="PTHR42709">
    <property type="entry name" value="ALKALINE PHOSPHATASE LIKE PROTEIN"/>
    <property type="match status" value="1"/>
</dbReference>
<protein>
    <submittedName>
        <fullName evidence="3">Membrane protein YqaA with SNARE-associated domain</fullName>
    </submittedName>
</protein>
<organism evidence="3 4">
    <name type="scientific">Kaistia defluvii</name>
    <dbReference type="NCBI Taxonomy" id="410841"/>
    <lineage>
        <taxon>Bacteria</taxon>
        <taxon>Pseudomonadati</taxon>
        <taxon>Pseudomonadota</taxon>
        <taxon>Alphaproteobacteria</taxon>
        <taxon>Hyphomicrobiales</taxon>
        <taxon>Kaistiaceae</taxon>
        <taxon>Kaistia</taxon>
    </lineage>
</organism>
<sequence length="207" mass="22543">MTDMEATAPKAARPGLMKRLFDRCMELSAGPHALWLLAVVSFAEASFFPIPPDPILAAIVLARRERAWIAALVCTVFSVLGGLAGYAIGAGLYEAIGQPVIVFYNLQEAFHTFQLRFDEWGGWIIVAKGLTPIPFKLVTIASGVAHLNLATFIIACIITRGLRFFLVAGLFYTFGPQARAIIDRHFSTVMIVGTIVVILGFVAVIYI</sequence>
<dbReference type="InterPro" id="IPR051311">
    <property type="entry name" value="DedA_domain"/>
</dbReference>
<name>A0ABV2R1C9_9HYPH</name>
<evidence type="ECO:0000313" key="4">
    <source>
        <dbReference type="Proteomes" id="UP001549321"/>
    </source>
</evidence>
<feature type="domain" description="VTT" evidence="2">
    <location>
        <begin position="53"/>
        <end position="172"/>
    </location>
</feature>
<feature type="transmembrane region" description="Helical" evidence="1">
    <location>
        <begin position="186"/>
        <end position="206"/>
    </location>
</feature>